<keyword evidence="6" id="KW-1185">Reference proteome</keyword>
<evidence type="ECO:0000256" key="4">
    <source>
        <dbReference type="ARBA" id="ARBA00022447"/>
    </source>
</evidence>
<dbReference type="EMBL" id="HE576758">
    <property type="protein sequence ID" value="CCC70959.1"/>
    <property type="molecule type" value="Genomic_DNA"/>
</dbReference>
<dbReference type="RefSeq" id="XP_003677312.1">
    <property type="nucleotide sequence ID" value="XM_003677264.1"/>
</dbReference>
<dbReference type="PANTHER" id="PTHR28043:SF1">
    <property type="entry name" value="INCREASED RECOMBINATION CENTERS PROTEIN 6"/>
    <property type="match status" value="1"/>
</dbReference>
<dbReference type="AlphaFoldDB" id="G0VHS5"/>
<dbReference type="Proteomes" id="UP000001640">
    <property type="component" value="Chromosome 7"/>
</dbReference>
<dbReference type="HOGENOM" id="CLU_079666_0_0_1"/>
<name>G0VHS5_NAUCA</name>
<dbReference type="KEGG" id="ncs:NCAS_0G00720"/>
<dbReference type="FunCoup" id="G0VHS5">
    <property type="interactions" value="29"/>
</dbReference>
<keyword evidence="4" id="KW-0160">Chromosomal rearrangement</keyword>
<evidence type="ECO:0000313" key="6">
    <source>
        <dbReference type="Proteomes" id="UP000001640"/>
    </source>
</evidence>
<dbReference type="STRING" id="1064592.G0VHS5"/>
<dbReference type="Gene3D" id="3.40.50.11960">
    <property type="match status" value="1"/>
</dbReference>
<evidence type="ECO:0000256" key="2">
    <source>
        <dbReference type="ARBA" id="ARBA00007973"/>
    </source>
</evidence>
<evidence type="ECO:0000256" key="3">
    <source>
        <dbReference type="ARBA" id="ARBA00015902"/>
    </source>
</evidence>
<dbReference type="GeneID" id="96904625"/>
<dbReference type="OMA" id="GMESACT"/>
<proteinExistence type="inferred from homology"/>
<reference key="2">
    <citation type="submission" date="2011-08" db="EMBL/GenBank/DDBJ databases">
        <title>Genome sequence of Naumovozyma castellii.</title>
        <authorList>
            <person name="Gordon J.L."/>
            <person name="Armisen D."/>
            <person name="Proux-Wera E."/>
            <person name="OhEigeartaigh S.S."/>
            <person name="Byrne K.P."/>
            <person name="Wolfe K.H."/>
        </authorList>
    </citation>
    <scope>NUCLEOTIDE SEQUENCE</scope>
    <source>
        <strain>Type strain:CBS 4309</strain>
    </source>
</reference>
<organism evidence="5 6">
    <name type="scientific">Naumovozyma castellii</name>
    <name type="common">Yeast</name>
    <name type="synonym">Saccharomyces castellii</name>
    <dbReference type="NCBI Taxonomy" id="27288"/>
    <lineage>
        <taxon>Eukaryota</taxon>
        <taxon>Fungi</taxon>
        <taxon>Dikarya</taxon>
        <taxon>Ascomycota</taxon>
        <taxon>Saccharomycotina</taxon>
        <taxon>Saccharomycetes</taxon>
        <taxon>Saccharomycetales</taxon>
        <taxon>Saccharomycetaceae</taxon>
        <taxon>Naumovozyma</taxon>
    </lineage>
</organism>
<gene>
    <name evidence="5" type="primary">NCAS0G00720</name>
    <name evidence="5" type="ordered locus">NCAS_0G00720</name>
</gene>
<reference evidence="5 6" key="1">
    <citation type="journal article" date="2011" name="Proc. Natl. Acad. Sci. U.S.A.">
        <title>Evolutionary erosion of yeast sex chromosomes by mating-type switching accidents.</title>
        <authorList>
            <person name="Gordon J.L."/>
            <person name="Armisen D."/>
            <person name="Proux-Wera E."/>
            <person name="Oheigeartaigh S.S."/>
            <person name="Byrne K.P."/>
            <person name="Wolfe K.H."/>
        </authorList>
    </citation>
    <scope>NUCLEOTIDE SEQUENCE [LARGE SCALE GENOMIC DNA]</scope>
    <source>
        <strain evidence="6">ATCC 76901 / BCRC 22586 / CBS 4309 / NBRC 1992 / NRRL Y-12630</strain>
    </source>
</reference>
<protein>
    <recommendedName>
        <fullName evidence="3">Increased recombination centers protein 6</fullName>
    </recommendedName>
</protein>
<comment type="similarity">
    <text evidence="2">Belongs to the IRC6 family.</text>
</comment>
<dbReference type="InterPro" id="IPR034627">
    <property type="entry name" value="Irc6"/>
</dbReference>
<evidence type="ECO:0000313" key="5">
    <source>
        <dbReference type="EMBL" id="CCC70959.1"/>
    </source>
</evidence>
<dbReference type="GO" id="GO:0030674">
    <property type="term" value="F:protein-macromolecule adaptor activity"/>
    <property type="evidence" value="ECO:0007669"/>
    <property type="project" value="TreeGrafter"/>
</dbReference>
<dbReference type="PANTHER" id="PTHR28043">
    <property type="entry name" value="INCREASED RECOMBINATION CENTERS PROTEIN 6"/>
    <property type="match status" value="1"/>
</dbReference>
<dbReference type="InParanoid" id="G0VHS5"/>
<evidence type="ECO:0000256" key="1">
    <source>
        <dbReference type="ARBA" id="ARBA00002976"/>
    </source>
</evidence>
<accession>G0VHS5</accession>
<dbReference type="GO" id="GO:0016192">
    <property type="term" value="P:vesicle-mediated transport"/>
    <property type="evidence" value="ECO:0007669"/>
    <property type="project" value="InterPro"/>
</dbReference>
<sequence>MTAVGVPQNKILVVFNKNRIPQTLQREFLQRTFDLPIENDSSDSIIKGIIWKNKYFELQLDLYIDEFEDFEEFVYEYCLDEMSELRSVIAGIIIIDDTYHFEDNKLVNKLQTDSGSETSSSFMVIGNFEGDYEEEDIAQWRFPSESMTNDEDIIAEYVPLDKHFRMEKNSLGDKVGVPGIKEKLDLHEWNPNCNIQKLDQIQPTHPPSNMDVDISAIINQLRDARINFQTHKDQEEAKSIATALAESIVVKQSADFSCPDI</sequence>
<comment type="function">
    <text evidence="1">Involved in gross chromosomal rearrangements (GCRs) and telomere healing.</text>
</comment>